<dbReference type="SUPFAM" id="SSF54690">
    <property type="entry name" value="Molybdopterin synthase subunit MoaE"/>
    <property type="match status" value="1"/>
</dbReference>
<evidence type="ECO:0000256" key="3">
    <source>
        <dbReference type="ARBA" id="ARBA00011950"/>
    </source>
</evidence>
<protein>
    <recommendedName>
        <fullName evidence="4">Molybdopterin synthase catalytic subunit</fullName>
        <ecNumber evidence="3">2.8.1.12</ecNumber>
    </recommendedName>
    <alternativeName>
        <fullName evidence="10">MPT synthase subunit 2</fullName>
    </alternativeName>
    <alternativeName>
        <fullName evidence="8">Molybdenum cofactor biosynthesis protein E</fullName>
    </alternativeName>
    <alternativeName>
        <fullName evidence="9">Molybdopterin-converting factor large subunit</fullName>
    </alternativeName>
    <alternativeName>
        <fullName evidence="11">Molybdopterin-converting factor subunit 2</fullName>
    </alternativeName>
</protein>
<dbReference type="CDD" id="cd00756">
    <property type="entry name" value="MoaE"/>
    <property type="match status" value="1"/>
</dbReference>
<comment type="catalytic activity">
    <reaction evidence="12">
        <text>2 [molybdopterin-synthase sulfur-carrier protein]-C-terminal-Gly-aminoethanethioate + cyclic pyranopterin phosphate + H2O = molybdopterin + 2 [molybdopterin-synthase sulfur-carrier protein]-C-terminal Gly-Gly + 2 H(+)</text>
        <dbReference type="Rhea" id="RHEA:26333"/>
        <dbReference type="Rhea" id="RHEA-COMP:12202"/>
        <dbReference type="Rhea" id="RHEA-COMP:19907"/>
        <dbReference type="ChEBI" id="CHEBI:15377"/>
        <dbReference type="ChEBI" id="CHEBI:15378"/>
        <dbReference type="ChEBI" id="CHEBI:58698"/>
        <dbReference type="ChEBI" id="CHEBI:59648"/>
        <dbReference type="ChEBI" id="CHEBI:90778"/>
        <dbReference type="ChEBI" id="CHEBI:232372"/>
        <dbReference type="EC" id="2.8.1.12"/>
    </reaction>
</comment>
<evidence type="ECO:0000256" key="9">
    <source>
        <dbReference type="ARBA" id="ARBA00030407"/>
    </source>
</evidence>
<comment type="subunit">
    <text evidence="7">Heterotetramer of 2 MoaD subunits and 2 MoaE subunits. Also stable as homodimer. The enzyme changes between these two forms during catalysis.</text>
</comment>
<accession>A0A399R1I8</accession>
<reference evidence="13 14" key="1">
    <citation type="submission" date="2018-08" db="EMBL/GenBank/DDBJ databases">
        <title>Henriciella mobilis sp. nov., isolated from seawater.</title>
        <authorList>
            <person name="Cheng H."/>
            <person name="Wu Y.-H."/>
            <person name="Xu X.-W."/>
            <person name="Guo L.-L."/>
        </authorList>
    </citation>
    <scope>NUCLEOTIDE SEQUENCE [LARGE SCALE GENOMIC DNA]</scope>
    <source>
        <strain evidence="13 14">CCUG66934</strain>
    </source>
</reference>
<evidence type="ECO:0000256" key="12">
    <source>
        <dbReference type="ARBA" id="ARBA00049878"/>
    </source>
</evidence>
<evidence type="ECO:0000256" key="2">
    <source>
        <dbReference type="ARBA" id="ARBA00005426"/>
    </source>
</evidence>
<evidence type="ECO:0000256" key="5">
    <source>
        <dbReference type="ARBA" id="ARBA00023150"/>
    </source>
</evidence>
<dbReference type="InterPro" id="IPR036563">
    <property type="entry name" value="MoaE_sf"/>
</dbReference>
<dbReference type="PANTHER" id="PTHR23404">
    <property type="entry name" value="MOLYBDOPTERIN SYNTHASE RELATED"/>
    <property type="match status" value="1"/>
</dbReference>
<gene>
    <name evidence="13" type="ORF">D1224_10150</name>
</gene>
<dbReference type="EMBL" id="QWGB01000005">
    <property type="protein sequence ID" value="RIJ24783.1"/>
    <property type="molecule type" value="Genomic_DNA"/>
</dbReference>
<evidence type="ECO:0000256" key="1">
    <source>
        <dbReference type="ARBA" id="ARBA00005046"/>
    </source>
</evidence>
<proteinExistence type="inferred from homology"/>
<comment type="pathway">
    <text evidence="1">Cofactor biosynthesis; molybdopterin biosynthesis.</text>
</comment>
<evidence type="ECO:0000256" key="10">
    <source>
        <dbReference type="ARBA" id="ARBA00030781"/>
    </source>
</evidence>
<dbReference type="GO" id="GO:0006777">
    <property type="term" value="P:Mo-molybdopterin cofactor biosynthetic process"/>
    <property type="evidence" value="ECO:0007669"/>
    <property type="project" value="UniProtKB-KW"/>
</dbReference>
<evidence type="ECO:0000313" key="14">
    <source>
        <dbReference type="Proteomes" id="UP000265431"/>
    </source>
</evidence>
<dbReference type="InterPro" id="IPR003448">
    <property type="entry name" value="Mopterin_biosynth_MoaE"/>
</dbReference>
<dbReference type="GO" id="GO:0030366">
    <property type="term" value="F:molybdopterin synthase activity"/>
    <property type="evidence" value="ECO:0007669"/>
    <property type="project" value="UniProtKB-EC"/>
</dbReference>
<dbReference type="Pfam" id="PF02391">
    <property type="entry name" value="MoaE"/>
    <property type="match status" value="1"/>
</dbReference>
<keyword evidence="5" id="KW-0501">Molybdenum cofactor biosynthesis</keyword>
<keyword evidence="14" id="KW-1185">Reference proteome</keyword>
<name>A0A399R1I8_9PROT</name>
<evidence type="ECO:0000313" key="13">
    <source>
        <dbReference type="EMBL" id="RIJ24783.1"/>
    </source>
</evidence>
<sequence length="161" mass="17935">MIKLSPTSFSPAEALAAFEKDARGAGAIVSFTGLVRDRAGDADVEGLHLQAYSPMTENGIEKAAADARKRWPLTALRIIHRTGDMGPFEPIVFVATASAHRRAAFEAADFLMDYLKTEAVFWKKELTKAGSRWIEPRAEDYIDSARWTQTDTETDRHARHK</sequence>
<dbReference type="AlphaFoldDB" id="A0A399R1I8"/>
<organism evidence="13 14">
    <name type="scientific">Henriciella barbarensis</name>
    <dbReference type="NCBI Taxonomy" id="86342"/>
    <lineage>
        <taxon>Bacteria</taxon>
        <taxon>Pseudomonadati</taxon>
        <taxon>Pseudomonadota</taxon>
        <taxon>Alphaproteobacteria</taxon>
        <taxon>Hyphomonadales</taxon>
        <taxon>Hyphomonadaceae</taxon>
        <taxon>Henriciella</taxon>
    </lineage>
</organism>
<dbReference type="Gene3D" id="3.90.1170.40">
    <property type="entry name" value="Molybdopterin biosynthesis MoaE subunit"/>
    <property type="match status" value="1"/>
</dbReference>
<dbReference type="UniPathway" id="UPA00344"/>
<evidence type="ECO:0000256" key="6">
    <source>
        <dbReference type="ARBA" id="ARBA00025448"/>
    </source>
</evidence>
<comment type="similarity">
    <text evidence="2">Belongs to the MoaE family.</text>
</comment>
<evidence type="ECO:0000256" key="8">
    <source>
        <dbReference type="ARBA" id="ARBA00029745"/>
    </source>
</evidence>
<comment type="caution">
    <text evidence="13">The sequence shown here is derived from an EMBL/GenBank/DDBJ whole genome shotgun (WGS) entry which is preliminary data.</text>
</comment>
<dbReference type="OrthoDB" id="9803224at2"/>
<dbReference type="EC" id="2.8.1.12" evidence="3"/>
<evidence type="ECO:0000256" key="7">
    <source>
        <dbReference type="ARBA" id="ARBA00026066"/>
    </source>
</evidence>
<dbReference type="RefSeq" id="WP_119379968.1">
    <property type="nucleotide sequence ID" value="NZ_QWGB01000005.1"/>
</dbReference>
<evidence type="ECO:0000256" key="11">
    <source>
        <dbReference type="ARBA" id="ARBA00032474"/>
    </source>
</evidence>
<evidence type="ECO:0000256" key="4">
    <source>
        <dbReference type="ARBA" id="ARBA00013858"/>
    </source>
</evidence>
<dbReference type="Proteomes" id="UP000265431">
    <property type="component" value="Unassembled WGS sequence"/>
</dbReference>
<comment type="function">
    <text evidence="6">Converts molybdopterin precursor Z into molybdopterin. This requires the incorporation of two sulfur atoms into precursor Z to generate a dithiolene group. The sulfur is provided by MoaD.</text>
</comment>